<name>A0A183TMC7_SCHSO</name>
<dbReference type="EMBL" id="UYSU01042821">
    <property type="protein sequence ID" value="VDM04011.1"/>
    <property type="molecule type" value="Genomic_DNA"/>
</dbReference>
<evidence type="ECO:0000313" key="2">
    <source>
        <dbReference type="EMBL" id="VDM04011.1"/>
    </source>
</evidence>
<accession>A0A183TMC7</accession>
<keyword evidence="3" id="KW-1185">Reference proteome</keyword>
<dbReference type="OrthoDB" id="414666at2759"/>
<evidence type="ECO:0000313" key="4">
    <source>
        <dbReference type="WBParaSite" id="SSLN_0001829501-mRNA-1"/>
    </source>
</evidence>
<evidence type="ECO:0000256" key="1">
    <source>
        <dbReference type="SAM" id="MobiDB-lite"/>
    </source>
</evidence>
<dbReference type="WBParaSite" id="SSLN_0001829501-mRNA-1">
    <property type="protein sequence ID" value="SSLN_0001829501-mRNA-1"/>
    <property type="gene ID" value="SSLN_0001829501"/>
</dbReference>
<sequence>MKNVRLHYDDPRCGVRRIRRAPQPWSSCVGKEYTNWTTQPRTDFLAGLCLRMLNFADQNRLFVTNTCFQHHHNHLLTWDSNEGHTASQSDYILVCSRLRSWVYDSRSMLGAESGNAHGSEPVLVRTCLKVHLSSAPEMPLARRLDVAKNSANQHYRGPEHRNPIQFYDPSR</sequence>
<feature type="region of interest" description="Disordered" evidence="1">
    <location>
        <begin position="150"/>
        <end position="171"/>
    </location>
</feature>
<dbReference type="Proteomes" id="UP000275846">
    <property type="component" value="Unassembled WGS sequence"/>
</dbReference>
<reference evidence="2 3" key="2">
    <citation type="submission" date="2018-11" db="EMBL/GenBank/DDBJ databases">
        <authorList>
            <consortium name="Pathogen Informatics"/>
        </authorList>
    </citation>
    <scope>NUCLEOTIDE SEQUENCE [LARGE SCALE GENOMIC DNA]</scope>
    <source>
        <strain evidence="2 3">NST_G2</strain>
    </source>
</reference>
<protein>
    <submittedName>
        <fullName evidence="2 4">Uncharacterized protein</fullName>
    </submittedName>
</protein>
<reference evidence="4" key="1">
    <citation type="submission" date="2016-06" db="UniProtKB">
        <authorList>
            <consortium name="WormBaseParasite"/>
        </authorList>
    </citation>
    <scope>IDENTIFICATION</scope>
</reference>
<dbReference type="AlphaFoldDB" id="A0A183TMC7"/>
<evidence type="ECO:0000313" key="3">
    <source>
        <dbReference type="Proteomes" id="UP000275846"/>
    </source>
</evidence>
<proteinExistence type="predicted"/>
<gene>
    <name evidence="2" type="ORF">SSLN_LOCUS17625</name>
</gene>
<organism evidence="4">
    <name type="scientific">Schistocephalus solidus</name>
    <name type="common">Tapeworm</name>
    <dbReference type="NCBI Taxonomy" id="70667"/>
    <lineage>
        <taxon>Eukaryota</taxon>
        <taxon>Metazoa</taxon>
        <taxon>Spiralia</taxon>
        <taxon>Lophotrochozoa</taxon>
        <taxon>Platyhelminthes</taxon>
        <taxon>Cestoda</taxon>
        <taxon>Eucestoda</taxon>
        <taxon>Diphyllobothriidea</taxon>
        <taxon>Diphyllobothriidae</taxon>
        <taxon>Schistocephalus</taxon>
    </lineage>
</organism>